<name>A0ACC0VL56_9STRA</name>
<evidence type="ECO:0000313" key="2">
    <source>
        <dbReference type="Proteomes" id="UP001163321"/>
    </source>
</evidence>
<evidence type="ECO:0000313" key="1">
    <source>
        <dbReference type="EMBL" id="KAI9906821.1"/>
    </source>
</evidence>
<dbReference type="Proteomes" id="UP001163321">
    <property type="component" value="Chromosome 8"/>
</dbReference>
<reference evidence="1 2" key="1">
    <citation type="journal article" date="2022" name="bioRxiv">
        <title>The genome of the oomycete Peronosclerospora sorghi, a cosmopolitan pathogen of maize and sorghum, is inflated with dispersed pseudogenes.</title>
        <authorList>
            <person name="Fletcher K."/>
            <person name="Martin F."/>
            <person name="Isakeit T."/>
            <person name="Cavanaugh K."/>
            <person name="Magill C."/>
            <person name="Michelmore R."/>
        </authorList>
    </citation>
    <scope>NUCLEOTIDE SEQUENCE [LARGE SCALE GENOMIC DNA]</scope>
    <source>
        <strain evidence="1">P6</strain>
    </source>
</reference>
<sequence>MSGSNTNPLRGSTRTKNCCTTDHKVRALCVVCFFMYYIRPVKVNIPQIRCHIYSSVFIRHKKNTMGERLTVR</sequence>
<dbReference type="EMBL" id="CM047587">
    <property type="protein sequence ID" value="KAI9906821.1"/>
    <property type="molecule type" value="Genomic_DNA"/>
</dbReference>
<comment type="caution">
    <text evidence="1">The sequence shown here is derived from an EMBL/GenBank/DDBJ whole genome shotgun (WGS) entry which is preliminary data.</text>
</comment>
<organism evidence="1 2">
    <name type="scientific">Peronosclerospora sorghi</name>
    <dbReference type="NCBI Taxonomy" id="230839"/>
    <lineage>
        <taxon>Eukaryota</taxon>
        <taxon>Sar</taxon>
        <taxon>Stramenopiles</taxon>
        <taxon>Oomycota</taxon>
        <taxon>Peronosporomycetes</taxon>
        <taxon>Peronosporales</taxon>
        <taxon>Peronosporaceae</taxon>
        <taxon>Peronosclerospora</taxon>
    </lineage>
</organism>
<proteinExistence type="predicted"/>
<accession>A0ACC0VL56</accession>
<protein>
    <submittedName>
        <fullName evidence="1">Uncharacterized protein</fullName>
    </submittedName>
</protein>
<gene>
    <name evidence="1" type="ORF">PsorP6_004209</name>
</gene>
<keyword evidence="2" id="KW-1185">Reference proteome</keyword>